<evidence type="ECO:0000259" key="4">
    <source>
        <dbReference type="PROSITE" id="PS50126"/>
    </source>
</evidence>
<dbReference type="PRINTS" id="PR00681">
    <property type="entry name" value="RIBOSOMALS1"/>
</dbReference>
<dbReference type="PATRIC" id="fig|1619100.3.peg.471"/>
<evidence type="ECO:0000256" key="2">
    <source>
        <dbReference type="ARBA" id="ARBA00022980"/>
    </source>
</evidence>
<dbReference type="GO" id="GO:0005737">
    <property type="term" value="C:cytoplasm"/>
    <property type="evidence" value="ECO:0007669"/>
    <property type="project" value="UniProtKB-ARBA"/>
</dbReference>
<evidence type="ECO:0000313" key="6">
    <source>
        <dbReference type="Proteomes" id="UP000034799"/>
    </source>
</evidence>
<feature type="domain" description="S1 motif" evidence="4">
    <location>
        <begin position="78"/>
        <end position="145"/>
    </location>
</feature>
<evidence type="ECO:0000256" key="1">
    <source>
        <dbReference type="ARBA" id="ARBA00006767"/>
    </source>
</evidence>
<comment type="caution">
    <text evidence="5">The sequence shown here is derived from an EMBL/GenBank/DDBJ whole genome shotgun (WGS) entry which is preliminary data.</text>
</comment>
<dbReference type="FunFam" id="2.40.50.140:FF:000051">
    <property type="entry name" value="RNA-binding transcriptional accessory protein"/>
    <property type="match status" value="1"/>
</dbReference>
<dbReference type="InterPro" id="IPR035104">
    <property type="entry name" value="Ribosomal_protein_S1-like"/>
</dbReference>
<dbReference type="PANTHER" id="PTHR10724:SF7">
    <property type="entry name" value="SMALL RIBOSOMAL SUBUNIT PROTEIN BS1C"/>
    <property type="match status" value="1"/>
</dbReference>
<feature type="domain" description="S1 motif" evidence="4">
    <location>
        <begin position="264"/>
        <end position="332"/>
    </location>
</feature>
<dbReference type="CDD" id="cd04465">
    <property type="entry name" value="S1_RPS1_repeat_ec2_hs2"/>
    <property type="match status" value="1"/>
</dbReference>
<keyword evidence="3" id="KW-0687">Ribonucleoprotein</keyword>
<organism evidence="5 6">
    <name type="scientific">candidate division WS6 bacterium GW2011_GWF2_39_15</name>
    <dbReference type="NCBI Taxonomy" id="1619100"/>
    <lineage>
        <taxon>Bacteria</taxon>
        <taxon>Candidatus Dojkabacteria</taxon>
    </lineage>
</organism>
<name>A0A0G0MQW5_9BACT</name>
<dbReference type="PANTHER" id="PTHR10724">
    <property type="entry name" value="30S RIBOSOMAL PROTEIN S1"/>
    <property type="match status" value="1"/>
</dbReference>
<sequence>MYILTKIMEKTSKTKSKVTKKVTKTTTKKVAAPKAKVTKKVVTPKVVVPLSTNPEDLYSRLDSYISDTAHQLKQLSRGDIVEGKVMDVRPGMLVIDVGYKSEGIVAGRELKTEGFDPSTVNVGDSMLVYVVKPEDDEGQLVLSVRRTKQAGLWLKLEEAKNKNEVVEATVVESNNGGLIVELGKDVRGFIPTSQLDASRVYANGVRTVGKDISARVQKRLTSLIGQTIKAKIIELDREKNRVILSEKARDIEQRDETLKKVKEGDVLHGTVSGIAPFGIFVNAAGLEGLVHLSELSWDKVEDVGALYQPGSTVDVMVIGILDGGKRVAYSVKRLQKDPWSEAIAKYQIGDVVEGEVQRVVPYGAFVRVGNGLNGLVHISEMSDKLVKDPADIVKQGDNVKVKILSISSTERHLGLSLKAVGEKETTKKAKKLSKKELEKAVDEAIAQEVPQE</sequence>
<evidence type="ECO:0000256" key="3">
    <source>
        <dbReference type="ARBA" id="ARBA00023274"/>
    </source>
</evidence>
<reference evidence="5 6" key="1">
    <citation type="journal article" date="2015" name="Nature">
        <title>rRNA introns, odd ribosomes, and small enigmatic genomes across a large radiation of phyla.</title>
        <authorList>
            <person name="Brown C.T."/>
            <person name="Hug L.A."/>
            <person name="Thomas B.C."/>
            <person name="Sharon I."/>
            <person name="Castelle C.J."/>
            <person name="Singh A."/>
            <person name="Wilkins M.J."/>
            <person name="Williams K.H."/>
            <person name="Banfield J.F."/>
        </authorList>
    </citation>
    <scope>NUCLEOTIDE SEQUENCE [LARGE SCALE GENOMIC DNA]</scope>
</reference>
<dbReference type="STRING" id="1619100.UT34_C0001G0464"/>
<keyword evidence="2" id="KW-0689">Ribosomal protein</keyword>
<dbReference type="GO" id="GO:0003729">
    <property type="term" value="F:mRNA binding"/>
    <property type="evidence" value="ECO:0007669"/>
    <property type="project" value="TreeGrafter"/>
</dbReference>
<proteinExistence type="inferred from homology"/>
<dbReference type="AlphaFoldDB" id="A0A0G0MQW5"/>
<dbReference type="InterPro" id="IPR003029">
    <property type="entry name" value="S1_domain"/>
</dbReference>
<dbReference type="EMBL" id="LBWK01000001">
    <property type="protein sequence ID" value="KKR06424.1"/>
    <property type="molecule type" value="Genomic_DNA"/>
</dbReference>
<feature type="domain" description="S1 motif" evidence="4">
    <location>
        <begin position="163"/>
        <end position="247"/>
    </location>
</feature>
<gene>
    <name evidence="5" type="ORF">UT34_C0001G0464</name>
</gene>
<accession>A0A0G0MQW5</accession>
<dbReference type="SUPFAM" id="SSF50249">
    <property type="entry name" value="Nucleic acid-binding proteins"/>
    <property type="match status" value="4"/>
</dbReference>
<dbReference type="Proteomes" id="UP000034799">
    <property type="component" value="Unassembled WGS sequence"/>
</dbReference>
<evidence type="ECO:0000313" key="5">
    <source>
        <dbReference type="EMBL" id="KKR06424.1"/>
    </source>
</evidence>
<dbReference type="Pfam" id="PF00575">
    <property type="entry name" value="S1"/>
    <property type="match status" value="4"/>
</dbReference>
<dbReference type="PROSITE" id="PS50126">
    <property type="entry name" value="S1"/>
    <property type="match status" value="4"/>
</dbReference>
<dbReference type="InterPro" id="IPR012340">
    <property type="entry name" value="NA-bd_OB-fold"/>
</dbReference>
<dbReference type="GO" id="GO:0006412">
    <property type="term" value="P:translation"/>
    <property type="evidence" value="ECO:0007669"/>
    <property type="project" value="TreeGrafter"/>
</dbReference>
<dbReference type="SMART" id="SM00316">
    <property type="entry name" value="S1"/>
    <property type="match status" value="4"/>
</dbReference>
<protein>
    <submittedName>
        <fullName evidence="5">RNA binding S1 domain protein</fullName>
    </submittedName>
</protein>
<dbReference type="Gene3D" id="2.40.50.140">
    <property type="entry name" value="Nucleic acid-binding proteins"/>
    <property type="match status" value="4"/>
</dbReference>
<feature type="domain" description="S1 motif" evidence="4">
    <location>
        <begin position="349"/>
        <end position="418"/>
    </location>
</feature>
<dbReference type="GO" id="GO:0003735">
    <property type="term" value="F:structural constituent of ribosome"/>
    <property type="evidence" value="ECO:0007669"/>
    <property type="project" value="TreeGrafter"/>
</dbReference>
<dbReference type="InterPro" id="IPR050437">
    <property type="entry name" value="Ribos_protein_bS1-like"/>
</dbReference>
<comment type="similarity">
    <text evidence="1">Belongs to the bacterial ribosomal protein bS1 family.</text>
</comment>
<dbReference type="CDD" id="cd05687">
    <property type="entry name" value="S1_RPS1_repeat_ec1_hs1"/>
    <property type="match status" value="1"/>
</dbReference>